<evidence type="ECO:0000256" key="1">
    <source>
        <dbReference type="ARBA" id="ARBA00006484"/>
    </source>
</evidence>
<dbReference type="PRINTS" id="PR00081">
    <property type="entry name" value="GDHRDH"/>
</dbReference>
<dbReference type="GO" id="GO:0016491">
    <property type="term" value="F:oxidoreductase activity"/>
    <property type="evidence" value="ECO:0007669"/>
    <property type="project" value="UniProtKB-KW"/>
</dbReference>
<accession>A0A840BLI4</accession>
<dbReference type="AlphaFoldDB" id="A0A840BLI4"/>
<reference evidence="3 4" key="1">
    <citation type="submission" date="2020-08" db="EMBL/GenBank/DDBJ databases">
        <title>Genomic Encyclopedia of Type Strains, Phase IV (KMG-IV): sequencing the most valuable type-strain genomes for metagenomic binning, comparative biology and taxonomic classification.</title>
        <authorList>
            <person name="Goeker M."/>
        </authorList>
    </citation>
    <scope>NUCLEOTIDE SEQUENCE [LARGE SCALE GENOMIC DNA]</scope>
    <source>
        <strain evidence="3 4">DSM 106739</strain>
    </source>
</reference>
<comment type="similarity">
    <text evidence="1">Belongs to the short-chain dehydrogenases/reductases (SDR) family.</text>
</comment>
<dbReference type="SUPFAM" id="SSF51735">
    <property type="entry name" value="NAD(P)-binding Rossmann-fold domains"/>
    <property type="match status" value="1"/>
</dbReference>
<evidence type="ECO:0000313" key="4">
    <source>
        <dbReference type="Proteomes" id="UP000561045"/>
    </source>
</evidence>
<dbReference type="RefSeq" id="WP_183635784.1">
    <property type="nucleotide sequence ID" value="NZ_BAABLE010000005.1"/>
</dbReference>
<dbReference type="Pfam" id="PF13561">
    <property type="entry name" value="adh_short_C2"/>
    <property type="match status" value="1"/>
</dbReference>
<dbReference type="InterPro" id="IPR002347">
    <property type="entry name" value="SDR_fam"/>
</dbReference>
<keyword evidence="2" id="KW-0560">Oxidoreductase</keyword>
<dbReference type="PANTHER" id="PTHR43477">
    <property type="entry name" value="DIHYDROANTICAPSIN 7-DEHYDROGENASE"/>
    <property type="match status" value="1"/>
</dbReference>
<keyword evidence="4" id="KW-1185">Reference proteome</keyword>
<evidence type="ECO:0000313" key="3">
    <source>
        <dbReference type="EMBL" id="MBB4013870.1"/>
    </source>
</evidence>
<name>A0A840BLI4_9RHOO</name>
<proteinExistence type="inferred from homology"/>
<dbReference type="InterPro" id="IPR051122">
    <property type="entry name" value="SDR_DHRS6-like"/>
</dbReference>
<sequence length="240" mass="24664">MAFAQQRILIIGGSNGMGLAAAQRLARAGAEVFIAGRSQARLDAARAQIDGRVATLVIDFTDAASLAGAAAQLGRLDHLVLAASSEAAWGPFAQTPADALRRALDNKLLGYWQALQVMLPILRRDGSVVMLSGAASRTAMPGTAGLAAVNGAITQMAQTLAKELAPLRVNVVSPGLVDTPAYDGMPADAKRGMFDNAARHLPAGRTGTSADIAAAIEYLLDNGFTTGALLDVDGGARMSL</sequence>
<gene>
    <name evidence="3" type="ORF">GGR36_003216</name>
</gene>
<protein>
    <submittedName>
        <fullName evidence="3">NAD(P)-dependent dehydrogenase (Short-subunit alcohol dehydrogenase family)</fullName>
    </submittedName>
</protein>
<dbReference type="PANTHER" id="PTHR43477:SF1">
    <property type="entry name" value="DIHYDROANTICAPSIN 7-DEHYDROGENASE"/>
    <property type="match status" value="1"/>
</dbReference>
<dbReference type="Gene3D" id="3.40.50.720">
    <property type="entry name" value="NAD(P)-binding Rossmann-like Domain"/>
    <property type="match status" value="1"/>
</dbReference>
<organism evidence="3 4">
    <name type="scientific">Niveibacterium umoris</name>
    <dbReference type="NCBI Taxonomy" id="1193620"/>
    <lineage>
        <taxon>Bacteria</taxon>
        <taxon>Pseudomonadati</taxon>
        <taxon>Pseudomonadota</taxon>
        <taxon>Betaproteobacteria</taxon>
        <taxon>Rhodocyclales</taxon>
        <taxon>Rhodocyclaceae</taxon>
        <taxon>Niveibacterium</taxon>
    </lineage>
</organism>
<evidence type="ECO:0000256" key="2">
    <source>
        <dbReference type="ARBA" id="ARBA00023002"/>
    </source>
</evidence>
<comment type="caution">
    <text evidence="3">The sequence shown here is derived from an EMBL/GenBank/DDBJ whole genome shotgun (WGS) entry which is preliminary data.</text>
</comment>
<dbReference type="Proteomes" id="UP000561045">
    <property type="component" value="Unassembled WGS sequence"/>
</dbReference>
<dbReference type="InterPro" id="IPR036291">
    <property type="entry name" value="NAD(P)-bd_dom_sf"/>
</dbReference>
<dbReference type="EMBL" id="JACIET010000002">
    <property type="protein sequence ID" value="MBB4013870.1"/>
    <property type="molecule type" value="Genomic_DNA"/>
</dbReference>